<dbReference type="PROSITE" id="PS01095">
    <property type="entry name" value="GH18_1"/>
    <property type="match status" value="1"/>
</dbReference>
<keyword evidence="3 5" id="KW-0378">Hydrolase</keyword>
<keyword evidence="4 5" id="KW-0326">Glycosidase</keyword>
<dbReference type="PROSITE" id="PS50022">
    <property type="entry name" value="FA58C_3"/>
    <property type="match status" value="2"/>
</dbReference>
<protein>
    <recommendedName>
        <fullName evidence="2">chitinase</fullName>
        <ecNumber evidence="2">3.2.1.14</ecNumber>
    </recommendedName>
</protein>
<reference evidence="10 11" key="1">
    <citation type="submission" date="2024-02" db="EMBL/GenBank/DDBJ databases">
        <title>Herpetosiphon gulosus NBRC 112829.</title>
        <authorList>
            <person name="Ichikawa N."/>
            <person name="Katano-Makiyama Y."/>
            <person name="Hidaka K."/>
        </authorList>
    </citation>
    <scope>NUCLEOTIDE SEQUENCE [LARGE SCALE GENOMIC DNA]</scope>
    <source>
        <strain evidence="10 11">NBRC 112829</strain>
    </source>
</reference>
<dbReference type="InterPro" id="IPR011583">
    <property type="entry name" value="Chitinase_II/V-like_cat"/>
</dbReference>
<gene>
    <name evidence="10" type="ORF">Hgul01_02007</name>
</gene>
<dbReference type="InterPro" id="IPR050314">
    <property type="entry name" value="Glycosyl_Hydrlase_18"/>
</dbReference>
<dbReference type="PROSITE" id="PS51910">
    <property type="entry name" value="GH18_2"/>
    <property type="match status" value="1"/>
</dbReference>
<proteinExistence type="inferred from homology"/>
<evidence type="ECO:0000313" key="11">
    <source>
        <dbReference type="Proteomes" id="UP001428290"/>
    </source>
</evidence>
<evidence type="ECO:0000256" key="5">
    <source>
        <dbReference type="RuleBase" id="RU000489"/>
    </source>
</evidence>
<dbReference type="SUPFAM" id="SSF49785">
    <property type="entry name" value="Galactose-binding domain-like"/>
    <property type="match status" value="2"/>
</dbReference>
<evidence type="ECO:0000256" key="1">
    <source>
        <dbReference type="ARBA" id="ARBA00000822"/>
    </source>
</evidence>
<organism evidence="10 11">
    <name type="scientific">Herpetosiphon gulosus</name>
    <dbReference type="NCBI Taxonomy" id="1973496"/>
    <lineage>
        <taxon>Bacteria</taxon>
        <taxon>Bacillati</taxon>
        <taxon>Chloroflexota</taxon>
        <taxon>Chloroflexia</taxon>
        <taxon>Herpetosiphonales</taxon>
        <taxon>Herpetosiphonaceae</taxon>
        <taxon>Herpetosiphon</taxon>
    </lineage>
</organism>
<comment type="catalytic activity">
    <reaction evidence="1">
        <text>Random endo-hydrolysis of N-acetyl-beta-D-glucosaminide (1-&gt;4)-beta-linkages in chitin and chitodextrins.</text>
        <dbReference type="EC" id="3.2.1.14"/>
    </reaction>
</comment>
<feature type="domain" description="F5/8 type C" evidence="8">
    <location>
        <begin position="315"/>
        <end position="454"/>
    </location>
</feature>
<comment type="similarity">
    <text evidence="6">Belongs to the glycosyl hydrolase 18 family.</text>
</comment>
<evidence type="ECO:0000256" key="7">
    <source>
        <dbReference type="SAM" id="SignalP"/>
    </source>
</evidence>
<dbReference type="Pfam" id="PF00754">
    <property type="entry name" value="F5_F8_type_C"/>
    <property type="match status" value="2"/>
</dbReference>
<dbReference type="SUPFAM" id="SSF51445">
    <property type="entry name" value="(Trans)glycosidases"/>
    <property type="match status" value="1"/>
</dbReference>
<dbReference type="SMART" id="SM00636">
    <property type="entry name" value="Glyco_18"/>
    <property type="match status" value="1"/>
</dbReference>
<keyword evidence="11" id="KW-1185">Reference proteome</keyword>
<evidence type="ECO:0000259" key="9">
    <source>
        <dbReference type="PROSITE" id="PS51910"/>
    </source>
</evidence>
<evidence type="ECO:0000259" key="8">
    <source>
        <dbReference type="PROSITE" id="PS50022"/>
    </source>
</evidence>
<comment type="caution">
    <text evidence="10">The sequence shown here is derived from an EMBL/GenBank/DDBJ whole genome shotgun (WGS) entry which is preliminary data.</text>
</comment>
<feature type="domain" description="F5/8 type C" evidence="8">
    <location>
        <begin position="457"/>
        <end position="578"/>
    </location>
</feature>
<dbReference type="PANTHER" id="PTHR11177:SF317">
    <property type="entry name" value="CHITINASE 12-RELATED"/>
    <property type="match status" value="1"/>
</dbReference>
<dbReference type="Gene3D" id="3.40.5.30">
    <property type="entry name" value="(Trans)glycosidases - domain 2"/>
    <property type="match status" value="1"/>
</dbReference>
<dbReference type="InterPro" id="IPR008979">
    <property type="entry name" value="Galactose-bd-like_sf"/>
</dbReference>
<feature type="chain" id="PRO_5046141896" description="chitinase" evidence="7">
    <location>
        <begin position="27"/>
        <end position="578"/>
    </location>
</feature>
<dbReference type="Gene3D" id="2.60.120.260">
    <property type="entry name" value="Galactose-binding domain-like"/>
    <property type="match status" value="2"/>
</dbReference>
<dbReference type="Pfam" id="PF00704">
    <property type="entry name" value="Glyco_hydro_18"/>
    <property type="match status" value="1"/>
</dbReference>
<dbReference type="Proteomes" id="UP001428290">
    <property type="component" value="Unassembled WGS sequence"/>
</dbReference>
<feature type="domain" description="GH18" evidence="9">
    <location>
        <begin position="40"/>
        <end position="323"/>
    </location>
</feature>
<feature type="signal peptide" evidence="7">
    <location>
        <begin position="1"/>
        <end position="26"/>
    </location>
</feature>
<evidence type="ECO:0000256" key="6">
    <source>
        <dbReference type="RuleBase" id="RU004453"/>
    </source>
</evidence>
<dbReference type="Gene3D" id="3.20.20.80">
    <property type="entry name" value="Glycosidases"/>
    <property type="match status" value="1"/>
</dbReference>
<dbReference type="InterPro" id="IPR017853">
    <property type="entry name" value="GH"/>
</dbReference>
<evidence type="ECO:0000313" key="10">
    <source>
        <dbReference type="EMBL" id="GAA5528210.1"/>
    </source>
</evidence>
<keyword evidence="7" id="KW-0732">Signal</keyword>
<dbReference type="InterPro" id="IPR000421">
    <property type="entry name" value="FA58C"/>
</dbReference>
<dbReference type="EMBL" id="BAABRU010000006">
    <property type="protein sequence ID" value="GAA5528210.1"/>
    <property type="molecule type" value="Genomic_DNA"/>
</dbReference>
<dbReference type="RefSeq" id="WP_345721822.1">
    <property type="nucleotide sequence ID" value="NZ_BAABRU010000006.1"/>
</dbReference>
<sequence>MNRQRALSMKVYLLLALIMLAGSFGAGFDQPTSAQAQIAYKIVGYLPSWQGSVNGAQIDKLTHINYAFLLPNNDGSLKPIENASKLQELVAVAHSKNKKVLISVGGWNDGDDSAFESIAANASYRTNFANNLNNFVNQYNLDGVDIDWEYPEAGDFYFETMSAIRNRIGSGKLLTAAVAATNAGGSGVTSNAIDIMDYITLMAYDGDGGAGHSPYSLAQQSLDYWSSKTSNKAKLILGVPFYARPGWYGYNTLRAGGCSADSDSCWYGGATQYYTGRPTMRAKIDLMKSKGGGGIMIWELSQDTAVTSSDSLLKTIADHLGTPSTPTGNVALNKAATASSTENSSYGANLAFDGNAATRWSSTWSDPQWLRVDLGAVYAIKQVVLKWEAAFGRAYQVQVSNDDNTWRSIYSTSNSDGATDDLAVSGVGRYLRVYATTRATEWGYSLWEVEVYGNALATSASSTETGGSTTNAIDTNSTTRWSAGLPQAAGQWYRVDFGNNQSFSQITLDAGTSYGDYPRNFQVQVSNDGNSWATVASASGTTQAVTVNFAAQNSRYLRVWLTSTGGGSWWSIHELTVR</sequence>
<evidence type="ECO:0000256" key="4">
    <source>
        <dbReference type="ARBA" id="ARBA00023295"/>
    </source>
</evidence>
<evidence type="ECO:0000256" key="3">
    <source>
        <dbReference type="ARBA" id="ARBA00022801"/>
    </source>
</evidence>
<dbReference type="EC" id="3.2.1.14" evidence="2"/>
<accession>A0ABP9WYK0</accession>
<evidence type="ECO:0000256" key="2">
    <source>
        <dbReference type="ARBA" id="ARBA00012729"/>
    </source>
</evidence>
<dbReference type="InterPro" id="IPR001223">
    <property type="entry name" value="Glyco_hydro18_cat"/>
</dbReference>
<dbReference type="PANTHER" id="PTHR11177">
    <property type="entry name" value="CHITINASE"/>
    <property type="match status" value="1"/>
</dbReference>
<dbReference type="InterPro" id="IPR001579">
    <property type="entry name" value="Glyco_hydro_18_chit_AS"/>
</dbReference>
<name>A0ABP9WYK0_9CHLR</name>